<feature type="region of interest" description="Disordered" evidence="1">
    <location>
        <begin position="24"/>
        <end position="59"/>
    </location>
</feature>
<name>A0ABV9B375_9ACTN</name>
<feature type="compositionally biased region" description="Low complexity" evidence="1">
    <location>
        <begin position="41"/>
        <end position="59"/>
    </location>
</feature>
<feature type="signal peptide" evidence="2">
    <location>
        <begin position="1"/>
        <end position="19"/>
    </location>
</feature>
<sequence length="59" mass="6062">MSWTYLLVSSLAVAGNAGAALFVREPEHGTAHPTRTPPAPRASAPPAGRPPSSASPRSR</sequence>
<proteinExistence type="predicted"/>
<evidence type="ECO:0000256" key="2">
    <source>
        <dbReference type="SAM" id="SignalP"/>
    </source>
</evidence>
<evidence type="ECO:0000313" key="4">
    <source>
        <dbReference type="Proteomes" id="UP001595839"/>
    </source>
</evidence>
<keyword evidence="4" id="KW-1185">Reference proteome</keyword>
<evidence type="ECO:0000256" key="1">
    <source>
        <dbReference type="SAM" id="MobiDB-lite"/>
    </source>
</evidence>
<accession>A0ABV9B375</accession>
<reference evidence="4" key="1">
    <citation type="journal article" date="2019" name="Int. J. Syst. Evol. Microbiol.">
        <title>The Global Catalogue of Microorganisms (GCM) 10K type strain sequencing project: providing services to taxonomists for standard genome sequencing and annotation.</title>
        <authorList>
            <consortium name="The Broad Institute Genomics Platform"/>
            <consortium name="The Broad Institute Genome Sequencing Center for Infectious Disease"/>
            <person name="Wu L."/>
            <person name="Ma J."/>
        </authorList>
    </citation>
    <scope>NUCLEOTIDE SEQUENCE [LARGE SCALE GENOMIC DNA]</scope>
    <source>
        <strain evidence="4">CGMCC 4.7177</strain>
    </source>
</reference>
<organism evidence="3 4">
    <name type="scientific">Streptomyces vulcanius</name>
    <dbReference type="NCBI Taxonomy" id="1441876"/>
    <lineage>
        <taxon>Bacteria</taxon>
        <taxon>Bacillati</taxon>
        <taxon>Actinomycetota</taxon>
        <taxon>Actinomycetes</taxon>
        <taxon>Kitasatosporales</taxon>
        <taxon>Streptomycetaceae</taxon>
        <taxon>Streptomyces</taxon>
    </lineage>
</organism>
<evidence type="ECO:0000313" key="3">
    <source>
        <dbReference type="EMBL" id="MFC4505602.1"/>
    </source>
</evidence>
<dbReference type="Proteomes" id="UP001595839">
    <property type="component" value="Unassembled WGS sequence"/>
</dbReference>
<dbReference type="EMBL" id="JBHSFK010000035">
    <property type="protein sequence ID" value="MFC4505602.1"/>
    <property type="molecule type" value="Genomic_DNA"/>
</dbReference>
<gene>
    <name evidence="3" type="ORF">ACFPIH_40110</name>
</gene>
<comment type="caution">
    <text evidence="3">The sequence shown here is derived from an EMBL/GenBank/DDBJ whole genome shotgun (WGS) entry which is preliminary data.</text>
</comment>
<dbReference type="RefSeq" id="WP_381182837.1">
    <property type="nucleotide sequence ID" value="NZ_JBHSFK010000035.1"/>
</dbReference>
<protein>
    <submittedName>
        <fullName evidence="3">Uncharacterized protein</fullName>
    </submittedName>
</protein>
<feature type="chain" id="PRO_5045691972" evidence="2">
    <location>
        <begin position="20"/>
        <end position="59"/>
    </location>
</feature>
<keyword evidence="2" id="KW-0732">Signal</keyword>